<evidence type="ECO:0000313" key="8">
    <source>
        <dbReference type="EMBL" id="QCI62997.1"/>
    </source>
</evidence>
<keyword evidence="8" id="KW-0969">Cilium</keyword>
<dbReference type="PANTHER" id="PTHR30435">
    <property type="entry name" value="FLAGELLAR PROTEIN"/>
    <property type="match status" value="1"/>
</dbReference>
<dbReference type="InterPro" id="IPR010930">
    <property type="entry name" value="Flg_bb/hook_C_dom"/>
</dbReference>
<dbReference type="InterPro" id="IPR020013">
    <property type="entry name" value="Flagellar_FlgE/F/G"/>
</dbReference>
<evidence type="ECO:0000256" key="1">
    <source>
        <dbReference type="ARBA" id="ARBA00004117"/>
    </source>
</evidence>
<comment type="subunit">
    <text evidence="4">The basal body constitutes a major portion of the flagellar organelle and consists of five rings (E,L,P,S, and M) mounted on a central rod. The rod consists of about 26 subunits of FlgG in the distal portion, and FlgB, FlgC and FlgF are thought to build up the proximal portion of the rod with about 6 subunits each.</text>
</comment>
<evidence type="ECO:0000256" key="3">
    <source>
        <dbReference type="ARBA" id="ARBA00023143"/>
    </source>
</evidence>
<dbReference type="RefSeq" id="WP_136958460.1">
    <property type="nucleotide sequence ID" value="NZ_CP039690.1"/>
</dbReference>
<comment type="similarity">
    <text evidence="2 4">Belongs to the flagella basal body rod proteins family.</text>
</comment>
<dbReference type="InterPro" id="IPR001444">
    <property type="entry name" value="Flag_bb_rod_N"/>
</dbReference>
<dbReference type="Proteomes" id="UP000298781">
    <property type="component" value="Chromosome"/>
</dbReference>
<dbReference type="GO" id="GO:0030694">
    <property type="term" value="C:bacterial-type flagellum basal body, rod"/>
    <property type="evidence" value="ECO:0007669"/>
    <property type="project" value="UniProtKB-UniRule"/>
</dbReference>
<evidence type="ECO:0000259" key="5">
    <source>
        <dbReference type="Pfam" id="PF00460"/>
    </source>
</evidence>
<dbReference type="AlphaFoldDB" id="A0A4D7B4P5"/>
<dbReference type="InterPro" id="IPR012836">
    <property type="entry name" value="FlgF"/>
</dbReference>
<keyword evidence="8" id="KW-0966">Cell projection</keyword>
<dbReference type="PROSITE" id="PS00588">
    <property type="entry name" value="FLAGELLA_BB_ROD"/>
    <property type="match status" value="1"/>
</dbReference>
<gene>
    <name evidence="8" type="primary">flgF</name>
    <name evidence="8" type="ORF">E8M01_01300</name>
</gene>
<sequence>MENISLVGLSRQVALQRELDVIANNLANLNTTGFKGDEVVFQEFISPTARDDTFQRGADRRMSFVWDRATATNLGQGPMESTGNSLDVGLGGRGYFVVQTPDGERYTRNGSFEINAQGQLVTKQGYQVLGDNGPIAFDQSDTGITITRDGTISVIGNNATNQPAGQRGRLRVVDGNTPRAMEKAGDNLFTLRGGAQVANLPPANVDLRQGYIEKSNVTPVLEMSRMIEVTRAYTALASSIERHDQLRRDAIRSLGNPTS</sequence>
<dbReference type="Pfam" id="PF00460">
    <property type="entry name" value="Flg_bb_rod"/>
    <property type="match status" value="1"/>
</dbReference>
<dbReference type="InterPro" id="IPR019776">
    <property type="entry name" value="Flagellar_basal_body_rod_CS"/>
</dbReference>
<keyword evidence="3 4" id="KW-0975">Bacterial flagellum</keyword>
<dbReference type="PANTHER" id="PTHR30435:SF19">
    <property type="entry name" value="FLAGELLAR BASAL-BODY ROD PROTEIN FLGG"/>
    <property type="match status" value="1"/>
</dbReference>
<dbReference type="SUPFAM" id="SSF117143">
    <property type="entry name" value="Flagellar hook protein flgE"/>
    <property type="match status" value="1"/>
</dbReference>
<name>A0A4D7B4P5_9HYPH</name>
<evidence type="ECO:0000256" key="2">
    <source>
        <dbReference type="ARBA" id="ARBA00009677"/>
    </source>
</evidence>
<feature type="domain" description="Flagellar basal-body/hook protein C-terminal" evidence="6">
    <location>
        <begin position="208"/>
        <end position="252"/>
    </location>
</feature>
<dbReference type="InterPro" id="IPR037925">
    <property type="entry name" value="FlgE/F/G-like"/>
</dbReference>
<dbReference type="Pfam" id="PF22692">
    <property type="entry name" value="LlgE_F_G_D1"/>
    <property type="match status" value="1"/>
</dbReference>
<dbReference type="KEGG" id="pstg:E8M01_01300"/>
<evidence type="ECO:0000313" key="9">
    <source>
        <dbReference type="Proteomes" id="UP000298781"/>
    </source>
</evidence>
<dbReference type="NCBIfam" id="TIGR02490">
    <property type="entry name" value="flgF"/>
    <property type="match status" value="1"/>
</dbReference>
<dbReference type="EMBL" id="CP039690">
    <property type="protein sequence ID" value="QCI62997.1"/>
    <property type="molecule type" value="Genomic_DNA"/>
</dbReference>
<dbReference type="OrthoDB" id="9804559at2"/>
<keyword evidence="8" id="KW-0282">Flagellum</keyword>
<evidence type="ECO:0000256" key="4">
    <source>
        <dbReference type="RuleBase" id="RU362116"/>
    </source>
</evidence>
<comment type="subcellular location">
    <subcellularLocation>
        <location evidence="1 4">Bacterial flagellum basal body</location>
    </subcellularLocation>
</comment>
<dbReference type="Pfam" id="PF06429">
    <property type="entry name" value="Flg_bbr_C"/>
    <property type="match status" value="1"/>
</dbReference>
<evidence type="ECO:0000259" key="6">
    <source>
        <dbReference type="Pfam" id="PF06429"/>
    </source>
</evidence>
<reference evidence="8 9" key="1">
    <citation type="submission" date="2019-04" db="EMBL/GenBank/DDBJ databases">
        <title>Phreatobacter aquaticus sp. nov.</title>
        <authorList>
            <person name="Choi A."/>
        </authorList>
    </citation>
    <scope>NUCLEOTIDE SEQUENCE [LARGE SCALE GENOMIC DNA]</scope>
    <source>
        <strain evidence="8 9">KCTC 52518</strain>
    </source>
</reference>
<proteinExistence type="inferred from homology"/>
<accession>A0A4D7B4P5</accession>
<organism evidence="8 9">
    <name type="scientific">Phreatobacter stygius</name>
    <dbReference type="NCBI Taxonomy" id="1940610"/>
    <lineage>
        <taxon>Bacteria</taxon>
        <taxon>Pseudomonadati</taxon>
        <taxon>Pseudomonadota</taxon>
        <taxon>Alphaproteobacteria</taxon>
        <taxon>Hyphomicrobiales</taxon>
        <taxon>Phreatobacteraceae</taxon>
        <taxon>Phreatobacter</taxon>
    </lineage>
</organism>
<feature type="domain" description="Flagellar hook protein FlgE/F/G-like D1" evidence="7">
    <location>
        <begin position="92"/>
        <end position="154"/>
    </location>
</feature>
<protein>
    <recommendedName>
        <fullName evidence="4">Flagellar basal-body rod protein FlgF</fullName>
    </recommendedName>
</protein>
<dbReference type="InterPro" id="IPR053967">
    <property type="entry name" value="LlgE_F_G-like_D1"/>
</dbReference>
<dbReference type="NCBIfam" id="TIGR03506">
    <property type="entry name" value="FlgEFG_subfam"/>
    <property type="match status" value="1"/>
</dbReference>
<evidence type="ECO:0000259" key="7">
    <source>
        <dbReference type="Pfam" id="PF22692"/>
    </source>
</evidence>
<feature type="domain" description="Flagellar basal body rod protein N-terminal" evidence="5">
    <location>
        <begin position="7"/>
        <end position="35"/>
    </location>
</feature>
<dbReference type="GO" id="GO:0071978">
    <property type="term" value="P:bacterial-type flagellum-dependent swarming motility"/>
    <property type="evidence" value="ECO:0007669"/>
    <property type="project" value="TreeGrafter"/>
</dbReference>
<keyword evidence="9" id="KW-1185">Reference proteome</keyword>